<feature type="non-terminal residue" evidence="8">
    <location>
        <position position="1"/>
    </location>
</feature>
<dbReference type="InterPro" id="IPR013783">
    <property type="entry name" value="Ig-like_fold"/>
</dbReference>
<feature type="compositionally biased region" description="Basic and acidic residues" evidence="6">
    <location>
        <begin position="1446"/>
        <end position="1465"/>
    </location>
</feature>
<evidence type="ECO:0000256" key="1">
    <source>
        <dbReference type="ARBA" id="ARBA00004370"/>
    </source>
</evidence>
<dbReference type="Pfam" id="PF02010">
    <property type="entry name" value="REJ"/>
    <property type="match status" value="1"/>
</dbReference>
<evidence type="ECO:0000256" key="2">
    <source>
        <dbReference type="ARBA" id="ARBA00022692"/>
    </source>
</evidence>
<feature type="compositionally biased region" description="Basic and acidic residues" evidence="6">
    <location>
        <begin position="1717"/>
        <end position="1743"/>
    </location>
</feature>
<evidence type="ECO:0000259" key="7">
    <source>
        <dbReference type="Pfam" id="PF02010"/>
    </source>
</evidence>
<accession>A0AAE0GWJ8</accession>
<feature type="region of interest" description="Disordered" evidence="6">
    <location>
        <begin position="1695"/>
        <end position="1752"/>
    </location>
</feature>
<evidence type="ECO:0000313" key="8">
    <source>
        <dbReference type="EMBL" id="KAK3284721.1"/>
    </source>
</evidence>
<keyword evidence="4" id="KW-1133">Transmembrane helix</keyword>
<evidence type="ECO:0000256" key="3">
    <source>
        <dbReference type="ARBA" id="ARBA00022737"/>
    </source>
</evidence>
<feature type="domain" description="PKD/REJ-like" evidence="7">
    <location>
        <begin position="73"/>
        <end position="494"/>
    </location>
</feature>
<comment type="caution">
    <text evidence="8">The sequence shown here is derived from an EMBL/GenBank/DDBJ whole genome shotgun (WGS) entry which is preliminary data.</text>
</comment>
<feature type="compositionally biased region" description="Basic and acidic residues" evidence="6">
    <location>
        <begin position="1170"/>
        <end position="1206"/>
    </location>
</feature>
<feature type="region of interest" description="Disordered" evidence="6">
    <location>
        <begin position="1340"/>
        <end position="1391"/>
    </location>
</feature>
<feature type="region of interest" description="Disordered" evidence="6">
    <location>
        <begin position="1167"/>
        <end position="1212"/>
    </location>
</feature>
<dbReference type="GO" id="GO:0005261">
    <property type="term" value="F:monoatomic cation channel activity"/>
    <property type="evidence" value="ECO:0007669"/>
    <property type="project" value="TreeGrafter"/>
</dbReference>
<evidence type="ECO:0000256" key="6">
    <source>
        <dbReference type="SAM" id="MobiDB-lite"/>
    </source>
</evidence>
<comment type="subcellular location">
    <subcellularLocation>
        <location evidence="1">Membrane</location>
    </subcellularLocation>
</comment>
<sequence length="1831" mass="193048">GVECSDVPAPGSGRACGRCPEGLRGDGAHCELCRLRVSIQYTTAVEGKVTRAGWHRSERELIGGRNDGLDNATCTYAEGVRLWWTAATSNGTFPLDAATNKADSLTLNVPKEALTVGVSYMFRLSAALSGNREVFASASATFFVESQPLVVVVSGGGVTTGSDTPIVLDAGSSLDPDGEADEMSFEWRCARSDGLDECRSADGARLPAVMEGSVVALRLQGAEQGLNYTFTVLGKKGSRRSQVSTQLRINGGSMPSLVIEPLLDKLNVAQKLRLRSSVASVSVTTLTYEWTLVPSESSHPLDLDSAISSIDRFQPDLILEENTLAPGGTYTFRLTARDAAGSATARVSVEVNQSPAGGRVSAGPSDGSDAGAAYTDLFDFRTSGWLDTDLPLLYQFSYHVVGEVGEFALNEFAPPAVYTSVFPAAGLPAHDHIITVLATARDSAGASSQASLNLTVLPPFDPAEDAAAAVSLASSLSTTADQALLDGDVDATLVLVDSAVSLISLEGSAGGTGPATSGNATEPQRGGIRTEAVRLLAHARGAVFSTGSMIQRFAQSTLAATGVPAELTADAQEEALRLVEGLIQDTRADPAASPLSGEAASAICGSLAALNAAPQRANSTAMRASKVAATMGRMKASMLEGAAPGERPAEVAASGLAMTVARSDASSSSSRLYTSPLTTDGAAVAFPSALMAAAGARDSTALPPPPSGAGSNCSLYGASSQEACAFETSPKVVLDSQLMTSAADPHLGAGATGDEARDVQGMVTTISLSFAEGSEEEEDLAVTGLDEAVTFSLQLLAVGPDSSLEGRGAHGHVLCTFWNATLATYSTAGCAALPNPAPPGAMLHWRTLAVAELPGPLDSAWAIGNSFLLEGCVESFDAHPWLYEGADAGLRKYLPNATAGLPAGGPAEVCELSTPENRFGCWWNWTHQIFSGPDCVISAAQECYCTHLTDFKAEQAMEVESQEPPQVNTLRADQFRLSPEDIINSGALLALVASIIGVASYLAMCSATAHNEVRATLLRKLALPHGTGEYSFQFRGDGAWTWSLFCEDTLPSVAKLTLRAQRCDRLAERTARLERLGSHLRRLESGPGAARDRKAWFFTKKAKGAPGVTPPQSARQELKYEELAQELTLECRREAGGVFPTPREEFAIHIVPRKKRTRAQRLQALGADLHAPHLETGGKADGRADGSGRADGRADGSGKADGRADGKTGAAATVWASSSLNEEEEENGESWPQGAGLQNVAGLADVDSVVLKPEPERGVSGACAVMEETEQGVHGGSEGNPWNAADAGMVVMASHTAMQAINTAGTLDNPVPWEALLLGWDLNLALEDTILPEVDQQRLATSQKQPRVRVARAQGPGGSRRGGETNTAHTAHRRRHEEASPLAAEPAKPQQPSNYVFQTAEGHSEPGARGRAPADVLSVMRGEGTALLRAPSVDKARNRQMRKRADKAYMDQDRKLTERIRDTLAKNHSLLSPRGRAHGADPSVSSDPATQTTQRRTTADHKATLPKTLRKPKAPQRTALSSDSAPSKGAGRGAEQPTPPVVLEALKVFELQMQSHSSEVEEKRKVAEEKSSSSYTIGGINLFGSFREVARTKYRTGLGSRGPAEPAEPGASDLVAHTPEDPHMLQLRDVPNITSIPSTNAVDRGYRDGPSRGRAAITRWEAHGAMADAQARRDSLPAASDTALVESDAVPIVGGIAPGTSDAPSGAIDTPPGTSDARSEMSDRPRDAELKSELDELPEHGGEGEYDVNGADTTMDGEILKRLKRLERHREKAVKVVRRLRPFLGHDRAVAIAASYIKHCKGDMRPVHGASHVSAVPKVFSRKQLRLRLRV</sequence>
<keyword evidence="3" id="KW-0677">Repeat</keyword>
<dbReference type="Gene3D" id="2.60.40.10">
    <property type="entry name" value="Immunoglobulins"/>
    <property type="match status" value="1"/>
</dbReference>
<dbReference type="PANTHER" id="PTHR46730:SF1">
    <property type="entry name" value="PLAT DOMAIN-CONTAINING PROTEIN"/>
    <property type="match status" value="1"/>
</dbReference>
<dbReference type="PANTHER" id="PTHR46730">
    <property type="entry name" value="POLYCYSTIN-1"/>
    <property type="match status" value="1"/>
</dbReference>
<dbReference type="GO" id="GO:0006816">
    <property type="term" value="P:calcium ion transport"/>
    <property type="evidence" value="ECO:0007669"/>
    <property type="project" value="TreeGrafter"/>
</dbReference>
<keyword evidence="9" id="KW-1185">Reference proteome</keyword>
<keyword evidence="2" id="KW-0812">Transmembrane</keyword>
<dbReference type="GO" id="GO:0005886">
    <property type="term" value="C:plasma membrane"/>
    <property type="evidence" value="ECO:0007669"/>
    <property type="project" value="TreeGrafter"/>
</dbReference>
<organism evidence="8 9">
    <name type="scientific">Cymbomonas tetramitiformis</name>
    <dbReference type="NCBI Taxonomy" id="36881"/>
    <lineage>
        <taxon>Eukaryota</taxon>
        <taxon>Viridiplantae</taxon>
        <taxon>Chlorophyta</taxon>
        <taxon>Pyramimonadophyceae</taxon>
        <taxon>Pyramimonadales</taxon>
        <taxon>Pyramimonadaceae</taxon>
        <taxon>Cymbomonas</taxon>
    </lineage>
</organism>
<feature type="region of interest" description="Disordered" evidence="6">
    <location>
        <begin position="1433"/>
        <end position="1539"/>
    </location>
</feature>
<name>A0AAE0GWJ8_9CHLO</name>
<keyword evidence="5" id="KW-0472">Membrane</keyword>
<reference evidence="8 9" key="1">
    <citation type="journal article" date="2015" name="Genome Biol. Evol.">
        <title>Comparative Genomics of a Bacterivorous Green Alga Reveals Evolutionary Causalities and Consequences of Phago-Mixotrophic Mode of Nutrition.</title>
        <authorList>
            <person name="Burns J.A."/>
            <person name="Paasch A."/>
            <person name="Narechania A."/>
            <person name="Kim E."/>
        </authorList>
    </citation>
    <scope>NUCLEOTIDE SEQUENCE [LARGE SCALE GENOMIC DNA]</scope>
    <source>
        <strain evidence="8 9">PLY_AMNH</strain>
    </source>
</reference>
<dbReference type="Proteomes" id="UP001190700">
    <property type="component" value="Unassembled WGS sequence"/>
</dbReference>
<evidence type="ECO:0000313" key="9">
    <source>
        <dbReference type="Proteomes" id="UP001190700"/>
    </source>
</evidence>
<dbReference type="EMBL" id="LGRX02002187">
    <property type="protein sequence ID" value="KAK3284721.1"/>
    <property type="molecule type" value="Genomic_DNA"/>
</dbReference>
<dbReference type="InterPro" id="IPR002859">
    <property type="entry name" value="PKD/REJ-like"/>
</dbReference>
<gene>
    <name evidence="8" type="ORF">CYMTET_7638</name>
</gene>
<evidence type="ECO:0000256" key="4">
    <source>
        <dbReference type="ARBA" id="ARBA00022989"/>
    </source>
</evidence>
<proteinExistence type="predicted"/>
<evidence type="ECO:0000256" key="5">
    <source>
        <dbReference type="ARBA" id="ARBA00023136"/>
    </source>
</evidence>
<protein>
    <recommendedName>
        <fullName evidence="7">PKD/REJ-like domain-containing protein</fullName>
    </recommendedName>
</protein>